<organism evidence="7">
    <name type="scientific">Acartia pacifica</name>
    <name type="common">Copepod</name>
    <dbReference type="NCBI Taxonomy" id="335913"/>
    <lineage>
        <taxon>Eukaryota</taxon>
        <taxon>Metazoa</taxon>
        <taxon>Ecdysozoa</taxon>
        <taxon>Arthropoda</taxon>
        <taxon>Crustacea</taxon>
        <taxon>Multicrustacea</taxon>
        <taxon>Hexanauplia</taxon>
        <taxon>Copepoda</taxon>
        <taxon>Calanoida</taxon>
        <taxon>Acartiidae</taxon>
        <taxon>Acartia</taxon>
    </lineage>
</organism>
<name>R9TES6_ACAPC</name>
<keyword evidence="1" id="KW-0147">Chitin-binding</keyword>
<protein>
    <submittedName>
        <fullName evidence="7">Peritrophins 3-A1</fullName>
    </submittedName>
</protein>
<dbReference type="InterPro" id="IPR051940">
    <property type="entry name" value="Chitin_bind-dev_reg"/>
</dbReference>
<keyword evidence="3" id="KW-0677">Repeat</keyword>
<evidence type="ECO:0000313" key="7">
    <source>
        <dbReference type="EMBL" id="AGN29571.1"/>
    </source>
</evidence>
<dbReference type="GO" id="GO:0005576">
    <property type="term" value="C:extracellular region"/>
    <property type="evidence" value="ECO:0007669"/>
    <property type="project" value="InterPro"/>
</dbReference>
<proteinExistence type="evidence at transcript level"/>
<dbReference type="PROSITE" id="PS50940">
    <property type="entry name" value="CHIT_BIND_II"/>
    <property type="match status" value="3"/>
</dbReference>
<dbReference type="PANTHER" id="PTHR23301">
    <property type="entry name" value="CHITIN BINDING PERITROPHIN-A"/>
    <property type="match status" value="1"/>
</dbReference>
<feature type="domain" description="Chitin-binding type-2" evidence="6">
    <location>
        <begin position="88"/>
        <end position="146"/>
    </location>
</feature>
<dbReference type="SMART" id="SM00494">
    <property type="entry name" value="ChtBD2"/>
    <property type="match status" value="3"/>
</dbReference>
<evidence type="ECO:0000256" key="1">
    <source>
        <dbReference type="ARBA" id="ARBA00022669"/>
    </source>
</evidence>
<sequence>MLPLILGLVSVVAGEPVSVCRPTGDRYFIADGAQCDRFHMCDEDGNLAAEFLCQDGLVYEPVSKQCGLPFKIDCLGSGRTLLQEPQAQGNCQRLNGKWAVAGTCDEYIDCTSGVERKVTCQNHLVFDDATGDCEHPDTANRVGCTAEELYGFECPNTVGQARYAAETDCRAFFTCGIFTNYHPRLGGCPVNSVFNPASQACDDPENVPGCENYYSTA</sequence>
<dbReference type="Gene3D" id="2.170.140.10">
    <property type="entry name" value="Chitin binding domain"/>
    <property type="match status" value="3"/>
</dbReference>
<evidence type="ECO:0000256" key="4">
    <source>
        <dbReference type="ARBA" id="ARBA00023157"/>
    </source>
</evidence>
<dbReference type="GO" id="GO:0008061">
    <property type="term" value="F:chitin binding"/>
    <property type="evidence" value="ECO:0007669"/>
    <property type="project" value="UniProtKB-KW"/>
</dbReference>
<dbReference type="EMBL" id="KC989798">
    <property type="protein sequence ID" value="AGN29571.1"/>
    <property type="molecule type" value="mRNA"/>
</dbReference>
<dbReference type="PANTHER" id="PTHR23301:SF110">
    <property type="entry name" value="LD43683P-RELATED"/>
    <property type="match status" value="1"/>
</dbReference>
<evidence type="ECO:0000256" key="3">
    <source>
        <dbReference type="ARBA" id="ARBA00022737"/>
    </source>
</evidence>
<keyword evidence="5" id="KW-0325">Glycoprotein</keyword>
<feature type="domain" description="Chitin-binding type-2" evidence="6">
    <location>
        <begin position="17"/>
        <end position="76"/>
    </location>
</feature>
<keyword evidence="2" id="KW-0732">Signal</keyword>
<dbReference type="SUPFAM" id="SSF57625">
    <property type="entry name" value="Invertebrate chitin-binding proteins"/>
    <property type="match status" value="3"/>
</dbReference>
<dbReference type="Pfam" id="PF01607">
    <property type="entry name" value="CBM_14"/>
    <property type="match status" value="3"/>
</dbReference>
<keyword evidence="4" id="KW-1015">Disulfide bond</keyword>
<accession>R9TES6</accession>
<reference evidence="7" key="1">
    <citation type="journal article" date="2013" name="J. Exp. Mar. Biol. Ecol.">
        <title>An improved method for achieving high-quality RNA for copepod gene transcriptomic studies.</title>
        <authorList>
            <person name="Zhang H."/>
            <person name="Finiguerra M."/>
            <person name="Dam H.G."/>
            <person name="Huang Y."/>
            <person name="Xu D."/>
            <person name="Liu G."/>
            <person name="Lin S."/>
        </authorList>
    </citation>
    <scope>NUCLEOTIDE SEQUENCE</scope>
</reference>
<evidence type="ECO:0000259" key="6">
    <source>
        <dbReference type="PROSITE" id="PS50940"/>
    </source>
</evidence>
<dbReference type="InterPro" id="IPR036508">
    <property type="entry name" value="Chitin-bd_dom_sf"/>
</dbReference>
<evidence type="ECO:0000256" key="5">
    <source>
        <dbReference type="ARBA" id="ARBA00023180"/>
    </source>
</evidence>
<dbReference type="AlphaFoldDB" id="R9TES6"/>
<evidence type="ECO:0000256" key="2">
    <source>
        <dbReference type="ARBA" id="ARBA00022729"/>
    </source>
</evidence>
<feature type="domain" description="Chitin-binding type-2" evidence="6">
    <location>
        <begin position="151"/>
        <end position="212"/>
    </location>
</feature>
<dbReference type="InterPro" id="IPR002557">
    <property type="entry name" value="Chitin-bd_dom"/>
</dbReference>